<evidence type="ECO:0000313" key="1">
    <source>
        <dbReference type="EMBL" id="QCX49845.1"/>
    </source>
</evidence>
<protein>
    <submittedName>
        <fullName evidence="1">Uncharacterized protein</fullName>
    </submittedName>
</protein>
<dbReference type="EMBL" id="CP039339">
    <property type="protein sequence ID" value="QCX49845.1"/>
    <property type="molecule type" value="Genomic_DNA"/>
</dbReference>
<dbReference type="AlphaFoldDB" id="A0AA92IEJ2"/>
<proteinExistence type="predicted"/>
<gene>
    <name evidence="1" type="ORF">E7Z57_12595</name>
</gene>
<evidence type="ECO:0000313" key="2">
    <source>
        <dbReference type="Proteomes" id="UP000310553"/>
    </source>
</evidence>
<sequence>MSFITTTLCIANRVDVKPVKFCRSSDGSRVLATQSIVVTLEDGKGLELNIHLAEGTTPLAAGEAVVFPSVDEVMA</sequence>
<accession>A0AA92IEJ2</accession>
<dbReference type="Proteomes" id="UP000310553">
    <property type="component" value="Chromosome"/>
</dbReference>
<name>A0AA92IEJ2_RALSL</name>
<reference evidence="1 2" key="1">
    <citation type="submission" date="2019-04" db="EMBL/GenBank/DDBJ databases">
        <title>Complete Genome of UW386 and Higher Quality Genome of UW700.</title>
        <authorList>
            <person name="Jacobs J."/>
            <person name="Perez A."/>
            <person name="Steidl O."/>
            <person name="Allen C."/>
        </authorList>
    </citation>
    <scope>NUCLEOTIDE SEQUENCE [LARGE SCALE GENOMIC DNA]</scope>
    <source>
        <strain evidence="1 2">UW386</strain>
    </source>
</reference>
<organism evidence="1 2">
    <name type="scientific">Ralstonia solanacearum</name>
    <name type="common">Pseudomonas solanacearum</name>
    <dbReference type="NCBI Taxonomy" id="305"/>
    <lineage>
        <taxon>Bacteria</taxon>
        <taxon>Pseudomonadati</taxon>
        <taxon>Pseudomonadota</taxon>
        <taxon>Betaproteobacteria</taxon>
        <taxon>Burkholderiales</taxon>
        <taxon>Burkholderiaceae</taxon>
        <taxon>Ralstonia</taxon>
        <taxon>Ralstonia solanacearum species complex</taxon>
    </lineage>
</organism>